<reference evidence="1 2" key="1">
    <citation type="submission" date="2015-11" db="EMBL/GenBank/DDBJ databases">
        <title>Bacillus caseinolyticus sp nov.</title>
        <authorList>
            <person name="Dastager S.G."/>
            <person name="Mawlankar R."/>
        </authorList>
    </citation>
    <scope>NUCLEOTIDE SEQUENCE [LARGE SCALE GENOMIC DNA]</scope>
    <source>
        <strain evidence="1 2">SGD-V-76</strain>
    </source>
</reference>
<evidence type="ECO:0000313" key="1">
    <source>
        <dbReference type="EMBL" id="KSU88361.1"/>
    </source>
</evidence>
<sequence length="93" mass="11153">MLISSIMYSYVVRKVDRFQQYYIKQEYELQLFTTQVKCNARSFTLEQVLDISYKPFSSEKGLLYLHTHQGVFKYEIQADPSTFISEYKRLKTT</sequence>
<keyword evidence="2" id="KW-1185">Reference proteome</keyword>
<dbReference type="Proteomes" id="UP000053681">
    <property type="component" value="Unassembled WGS sequence"/>
</dbReference>
<dbReference type="AlphaFoldDB" id="A0A0V8JMT6"/>
<evidence type="ECO:0000313" key="2">
    <source>
        <dbReference type="Proteomes" id="UP000053681"/>
    </source>
</evidence>
<proteinExistence type="predicted"/>
<dbReference type="EMBL" id="LNQP01000024">
    <property type="protein sequence ID" value="KSU88361.1"/>
    <property type="molecule type" value="Genomic_DNA"/>
</dbReference>
<accession>A0A0V8JMT6</accession>
<dbReference type="RefSeq" id="WP_061786202.1">
    <property type="nucleotide sequence ID" value="NZ_KQ758640.1"/>
</dbReference>
<comment type="caution">
    <text evidence="1">The sequence shown here is derived from an EMBL/GenBank/DDBJ whole genome shotgun (WGS) entry which is preliminary data.</text>
</comment>
<organism evidence="1 2">
    <name type="scientific">Priestia veravalensis</name>
    <dbReference type="NCBI Taxonomy" id="1414648"/>
    <lineage>
        <taxon>Bacteria</taxon>
        <taxon>Bacillati</taxon>
        <taxon>Bacillota</taxon>
        <taxon>Bacilli</taxon>
        <taxon>Bacillales</taxon>
        <taxon>Bacillaceae</taxon>
        <taxon>Priestia</taxon>
    </lineage>
</organism>
<name>A0A0V8JMT6_9BACI</name>
<protein>
    <submittedName>
        <fullName evidence="1">Uncharacterized protein</fullName>
    </submittedName>
</protein>
<gene>
    <name evidence="1" type="ORF">AS180_07950</name>
</gene>